<proteinExistence type="predicted"/>
<accession>A0A2N6KIQ8</accession>
<protein>
    <submittedName>
        <fullName evidence="1">Uncharacterized protein</fullName>
    </submittedName>
</protein>
<gene>
    <name evidence="1" type="ORF">CEN50_07570</name>
</gene>
<organism evidence="1 2">
    <name type="scientific">Fischerella thermalis CCMEE 5268</name>
    <dbReference type="NCBI Taxonomy" id="2019662"/>
    <lineage>
        <taxon>Bacteria</taxon>
        <taxon>Bacillati</taxon>
        <taxon>Cyanobacteriota</taxon>
        <taxon>Cyanophyceae</taxon>
        <taxon>Nostocales</taxon>
        <taxon>Hapalosiphonaceae</taxon>
        <taxon>Fischerella</taxon>
    </lineage>
</organism>
<reference evidence="1 2" key="1">
    <citation type="submission" date="2017-07" db="EMBL/GenBank/DDBJ databases">
        <title>Genomes of Fischerella (Mastigocladus) sp. strains.</title>
        <authorList>
            <person name="Miller S.R."/>
        </authorList>
    </citation>
    <scope>NUCLEOTIDE SEQUENCE [LARGE SCALE GENOMIC DNA]</scope>
    <source>
        <strain evidence="1 2">CCMEE 5268</strain>
    </source>
</reference>
<evidence type="ECO:0000313" key="2">
    <source>
        <dbReference type="Proteomes" id="UP000235025"/>
    </source>
</evidence>
<dbReference type="RefSeq" id="WP_102172121.1">
    <property type="nucleotide sequence ID" value="NZ_NMQA01000078.1"/>
</dbReference>
<dbReference type="EMBL" id="NMQA01000078">
    <property type="protein sequence ID" value="PLZ99368.1"/>
    <property type="molecule type" value="Genomic_DNA"/>
</dbReference>
<dbReference type="Proteomes" id="UP000235025">
    <property type="component" value="Unassembled WGS sequence"/>
</dbReference>
<evidence type="ECO:0000313" key="1">
    <source>
        <dbReference type="EMBL" id="PLZ99368.1"/>
    </source>
</evidence>
<name>A0A2N6KIQ8_9CYAN</name>
<dbReference type="AlphaFoldDB" id="A0A2N6KIQ8"/>
<comment type="caution">
    <text evidence="1">The sequence shown here is derived from an EMBL/GenBank/DDBJ whole genome shotgun (WGS) entry which is preliminary data.</text>
</comment>
<sequence length="59" mass="7020">MDWTNYQLLPFTFYNIELEGEEVAIANLFRCEITIEFVANCWRTTQPTLQNHSSYCKLL</sequence>